<dbReference type="EMBL" id="CM009755">
    <property type="protein sequence ID" value="PUZ49001.1"/>
    <property type="molecule type" value="Genomic_DNA"/>
</dbReference>
<dbReference type="AlphaFoldDB" id="A0A2T7D0B2"/>
<gene>
    <name evidence="1" type="ORF">GQ55_7G291200</name>
</gene>
<keyword evidence="2" id="KW-1185">Reference proteome</keyword>
<name>A0A2T7D0B2_9POAL</name>
<protein>
    <submittedName>
        <fullName evidence="1">Uncharacterized protein</fullName>
    </submittedName>
</protein>
<dbReference type="Gramene" id="PUZ49001">
    <property type="protein sequence ID" value="PUZ49001"/>
    <property type="gene ID" value="GQ55_7G291200"/>
</dbReference>
<reference evidence="1 2" key="1">
    <citation type="submission" date="2018-04" db="EMBL/GenBank/DDBJ databases">
        <title>WGS assembly of Panicum hallii var. hallii HAL2.</title>
        <authorList>
            <person name="Lovell J."/>
            <person name="Jenkins J."/>
            <person name="Lowry D."/>
            <person name="Mamidi S."/>
            <person name="Sreedasyam A."/>
            <person name="Weng X."/>
            <person name="Barry K."/>
            <person name="Bonette J."/>
            <person name="Campitelli B."/>
            <person name="Daum C."/>
            <person name="Gordon S."/>
            <person name="Gould B."/>
            <person name="Lipzen A."/>
            <person name="MacQueen A."/>
            <person name="Palacio-Mejia J."/>
            <person name="Plott C."/>
            <person name="Shakirov E."/>
            <person name="Shu S."/>
            <person name="Yoshinaga Y."/>
            <person name="Zane M."/>
            <person name="Rokhsar D."/>
            <person name="Grimwood J."/>
            <person name="Schmutz J."/>
            <person name="Juenger T."/>
        </authorList>
    </citation>
    <scope>NUCLEOTIDE SEQUENCE [LARGE SCALE GENOMIC DNA]</scope>
    <source>
        <strain evidence="2">cv. HAL2</strain>
    </source>
</reference>
<evidence type="ECO:0000313" key="1">
    <source>
        <dbReference type="EMBL" id="PUZ49001.1"/>
    </source>
</evidence>
<evidence type="ECO:0000313" key="2">
    <source>
        <dbReference type="Proteomes" id="UP000244336"/>
    </source>
</evidence>
<accession>A0A2T7D0B2</accession>
<dbReference type="Proteomes" id="UP000244336">
    <property type="component" value="Chromosome 7"/>
</dbReference>
<organism evidence="1 2">
    <name type="scientific">Panicum hallii var. hallii</name>
    <dbReference type="NCBI Taxonomy" id="1504633"/>
    <lineage>
        <taxon>Eukaryota</taxon>
        <taxon>Viridiplantae</taxon>
        <taxon>Streptophyta</taxon>
        <taxon>Embryophyta</taxon>
        <taxon>Tracheophyta</taxon>
        <taxon>Spermatophyta</taxon>
        <taxon>Magnoliopsida</taxon>
        <taxon>Liliopsida</taxon>
        <taxon>Poales</taxon>
        <taxon>Poaceae</taxon>
        <taxon>PACMAD clade</taxon>
        <taxon>Panicoideae</taxon>
        <taxon>Panicodae</taxon>
        <taxon>Paniceae</taxon>
        <taxon>Panicinae</taxon>
        <taxon>Panicum</taxon>
        <taxon>Panicum sect. Panicum</taxon>
    </lineage>
</organism>
<sequence>MAEERVCVGRWGGREKVNNNFYWIPHIFSHLHIIPLVESSGDVANSSRACELLGPAEADGRARRANRSASLGDTACCVSSRTREIL</sequence>
<proteinExistence type="predicted"/>